<dbReference type="Pfam" id="PF03372">
    <property type="entry name" value="Exo_endo_phos"/>
    <property type="match status" value="1"/>
</dbReference>
<reference evidence="2 3" key="1">
    <citation type="submission" date="2023-07" db="EMBL/GenBank/DDBJ databases">
        <title>Genomic Encyclopedia of Type Strains, Phase IV (KMG-IV): sequencing the most valuable type-strain genomes for metagenomic binning, comparative biology and taxonomic classification.</title>
        <authorList>
            <person name="Goeker M."/>
        </authorList>
    </citation>
    <scope>NUCLEOTIDE SEQUENCE [LARGE SCALE GENOMIC DNA]</scope>
    <source>
        <strain evidence="2 3">B1-1</strain>
    </source>
</reference>
<dbReference type="PANTHER" id="PTHR14859">
    <property type="entry name" value="CALCOFLUOR WHITE HYPERSENSITIVE PROTEIN PRECURSOR"/>
    <property type="match status" value="1"/>
</dbReference>
<dbReference type="GO" id="GO:0004519">
    <property type="term" value="F:endonuclease activity"/>
    <property type="evidence" value="ECO:0007669"/>
    <property type="project" value="UniProtKB-KW"/>
</dbReference>
<comment type="caution">
    <text evidence="2">The sequence shown here is derived from an EMBL/GenBank/DDBJ whole genome shotgun (WGS) entry which is preliminary data.</text>
</comment>
<evidence type="ECO:0000313" key="2">
    <source>
        <dbReference type="EMBL" id="MDQ0516452.1"/>
    </source>
</evidence>
<organism evidence="2 3">
    <name type="scientific">Kaistia geumhonensis</name>
    <dbReference type="NCBI Taxonomy" id="410839"/>
    <lineage>
        <taxon>Bacteria</taxon>
        <taxon>Pseudomonadati</taxon>
        <taxon>Pseudomonadota</taxon>
        <taxon>Alphaproteobacteria</taxon>
        <taxon>Hyphomicrobiales</taxon>
        <taxon>Kaistiaceae</taxon>
        <taxon>Kaistia</taxon>
    </lineage>
</organism>
<dbReference type="Proteomes" id="UP001223743">
    <property type="component" value="Unassembled WGS sequence"/>
</dbReference>
<accession>A0ABU0M688</accession>
<feature type="domain" description="Endonuclease/exonuclease/phosphatase" evidence="1">
    <location>
        <begin position="77"/>
        <end position="340"/>
    </location>
</feature>
<dbReference type="InterPro" id="IPR005135">
    <property type="entry name" value="Endo/exonuclease/phosphatase"/>
</dbReference>
<dbReference type="InterPro" id="IPR036691">
    <property type="entry name" value="Endo/exonu/phosph_ase_sf"/>
</dbReference>
<protein>
    <submittedName>
        <fullName evidence="2">Endonuclease/exonuclease/phosphatase family metal-dependent hydrolase</fullName>
    </submittedName>
</protein>
<dbReference type="EMBL" id="JAUSWJ010000001">
    <property type="protein sequence ID" value="MDQ0516452.1"/>
    <property type="molecule type" value="Genomic_DNA"/>
</dbReference>
<sequence>MSFAKRLGGSLFPHVVTSAVPALPKPPATLFEEAERAELTRAEHDRLALDLPAFNALEVKGAPAVTPPGPVLRIAAWNAERLKHRAASAALVAATAADVLLLTETDCGMARSGNRHTAADLAADCGMGYAYGVEFVELGLGDDRERRWHRGESNRTGFHGNALLSRLPIEDAALIRLDDGAVWWLDAPKGQRRLGWRMAIAARLAAASGPFLAVSVHLESKSDPADRARQVARLLASVDRLADGLPVVIGGDFNTKALDADAALWWDDPAAHEPLFAAMAASGFDWRGSNTRDVTMRTLPDGKPQPPFHRLDWLFTRGLSVRGPATVPAVDEAGAAISDHDLIAMRVSLDESAGDFASR</sequence>
<keyword evidence="2" id="KW-0378">Hydrolase</keyword>
<dbReference type="PANTHER" id="PTHR14859:SF1">
    <property type="entry name" value="PGAP2-INTERACTING PROTEIN"/>
    <property type="match status" value="1"/>
</dbReference>
<proteinExistence type="predicted"/>
<name>A0ABU0M688_9HYPH</name>
<dbReference type="SUPFAM" id="SSF56219">
    <property type="entry name" value="DNase I-like"/>
    <property type="match status" value="1"/>
</dbReference>
<keyword evidence="2" id="KW-0255">Endonuclease</keyword>
<gene>
    <name evidence="2" type="ORF">QO015_002065</name>
</gene>
<dbReference type="GO" id="GO:0016787">
    <property type="term" value="F:hydrolase activity"/>
    <property type="evidence" value="ECO:0007669"/>
    <property type="project" value="UniProtKB-KW"/>
</dbReference>
<evidence type="ECO:0000313" key="3">
    <source>
        <dbReference type="Proteomes" id="UP001223743"/>
    </source>
</evidence>
<keyword evidence="2" id="KW-0540">Nuclease</keyword>
<evidence type="ECO:0000259" key="1">
    <source>
        <dbReference type="Pfam" id="PF03372"/>
    </source>
</evidence>
<keyword evidence="3" id="KW-1185">Reference proteome</keyword>
<dbReference type="RefSeq" id="WP_266279590.1">
    <property type="nucleotide sequence ID" value="NZ_JAPKNF010000001.1"/>
</dbReference>
<dbReference type="Gene3D" id="3.60.10.10">
    <property type="entry name" value="Endonuclease/exonuclease/phosphatase"/>
    <property type="match status" value="1"/>
</dbReference>
<dbReference type="InterPro" id="IPR051916">
    <property type="entry name" value="GPI-anchor_lipid_remodeler"/>
</dbReference>